<sequence>MTTPILSSRLVFSLLASIIVAVVGQTNDFVALQTRIENSTFRLNAAAFQDPTSYQSKALQRTSQQEGVYGFTDSKIAQYYVLYCLYYATYAVPNEITLSDPRFEEAIFPTWLISTNWDKVNIDPCDGCFSPTEEILPGCPILVRGSQLSCWKKLDLEETCHSCRLYLSDKLMTGTLAPIQGMPVIREFWMDANPGLIGTIESWIGDLTTLESLSLAYNSLSGQLPSELGRLTYLKQLWLFGNHFTGKIPSQIGSLNDLAVLQLEGNSLEGSKRQNFLSLLLNRLAQIAMMRASGVHAALVVTWTNAWQSVVPLRERNGRNAETTSADKRVISLAGTLLVYHRRIAVVQNKPHCHSHAI</sequence>
<evidence type="ECO:0000256" key="1">
    <source>
        <dbReference type="ARBA" id="ARBA00022614"/>
    </source>
</evidence>
<dbReference type="Proteomes" id="UP000693970">
    <property type="component" value="Unassembled WGS sequence"/>
</dbReference>
<keyword evidence="2" id="KW-0677">Repeat</keyword>
<dbReference type="InterPro" id="IPR001611">
    <property type="entry name" value="Leu-rich_rpt"/>
</dbReference>
<dbReference type="EMBL" id="JAGRRH010000021">
    <property type="protein sequence ID" value="KAG7347119.1"/>
    <property type="molecule type" value="Genomic_DNA"/>
</dbReference>
<dbReference type="AlphaFoldDB" id="A0A9K3KNY5"/>
<evidence type="ECO:0000313" key="5">
    <source>
        <dbReference type="Proteomes" id="UP000693970"/>
    </source>
</evidence>
<evidence type="ECO:0000256" key="3">
    <source>
        <dbReference type="SAM" id="SignalP"/>
    </source>
</evidence>
<feature type="chain" id="PRO_5039923190" description="L domain-like protein" evidence="3">
    <location>
        <begin position="25"/>
        <end position="358"/>
    </location>
</feature>
<dbReference type="InterPro" id="IPR052592">
    <property type="entry name" value="LRR-RLK"/>
</dbReference>
<organism evidence="4 5">
    <name type="scientific">Nitzschia inconspicua</name>
    <dbReference type="NCBI Taxonomy" id="303405"/>
    <lineage>
        <taxon>Eukaryota</taxon>
        <taxon>Sar</taxon>
        <taxon>Stramenopiles</taxon>
        <taxon>Ochrophyta</taxon>
        <taxon>Bacillariophyta</taxon>
        <taxon>Bacillariophyceae</taxon>
        <taxon>Bacillariophycidae</taxon>
        <taxon>Bacillariales</taxon>
        <taxon>Bacillariaceae</taxon>
        <taxon>Nitzschia</taxon>
    </lineage>
</organism>
<accession>A0A9K3KNY5</accession>
<reference evidence="4" key="2">
    <citation type="submission" date="2021-04" db="EMBL/GenBank/DDBJ databases">
        <authorList>
            <person name="Podell S."/>
        </authorList>
    </citation>
    <scope>NUCLEOTIDE SEQUENCE</scope>
    <source>
        <strain evidence="4">Hildebrandi</strain>
    </source>
</reference>
<dbReference type="PANTHER" id="PTHR48054">
    <property type="entry name" value="RECEPTOR KINASE-LIKE PROTEIN XA21"/>
    <property type="match status" value="1"/>
</dbReference>
<feature type="signal peptide" evidence="3">
    <location>
        <begin position="1"/>
        <end position="24"/>
    </location>
</feature>
<dbReference type="OrthoDB" id="41648at2759"/>
<keyword evidence="5" id="KW-1185">Reference proteome</keyword>
<proteinExistence type="predicted"/>
<comment type="caution">
    <text evidence="4">The sequence shown here is derived from an EMBL/GenBank/DDBJ whole genome shotgun (WGS) entry which is preliminary data.</text>
</comment>
<gene>
    <name evidence="4" type="ORF">IV203_006188</name>
</gene>
<evidence type="ECO:0008006" key="6">
    <source>
        <dbReference type="Google" id="ProtNLM"/>
    </source>
</evidence>
<evidence type="ECO:0000313" key="4">
    <source>
        <dbReference type="EMBL" id="KAG7347119.1"/>
    </source>
</evidence>
<name>A0A9K3KNY5_9STRA</name>
<keyword evidence="1" id="KW-0433">Leucine-rich repeat</keyword>
<dbReference type="FunFam" id="3.80.10.10:FF:000041">
    <property type="entry name" value="LRR receptor-like serine/threonine-protein kinase ERECTA"/>
    <property type="match status" value="1"/>
</dbReference>
<evidence type="ECO:0000256" key="2">
    <source>
        <dbReference type="ARBA" id="ARBA00022737"/>
    </source>
</evidence>
<reference evidence="4" key="1">
    <citation type="journal article" date="2021" name="Sci. Rep.">
        <title>Diploid genomic architecture of Nitzschia inconspicua, an elite biomass production diatom.</title>
        <authorList>
            <person name="Oliver A."/>
            <person name="Podell S."/>
            <person name="Pinowska A."/>
            <person name="Traller J.C."/>
            <person name="Smith S.R."/>
            <person name="McClure R."/>
            <person name="Beliaev A."/>
            <person name="Bohutskyi P."/>
            <person name="Hill E.A."/>
            <person name="Rabines A."/>
            <person name="Zheng H."/>
            <person name="Allen L.Z."/>
            <person name="Kuo A."/>
            <person name="Grigoriev I.V."/>
            <person name="Allen A.E."/>
            <person name="Hazlebeck D."/>
            <person name="Allen E.E."/>
        </authorList>
    </citation>
    <scope>NUCLEOTIDE SEQUENCE</scope>
    <source>
        <strain evidence="4">Hildebrandi</strain>
    </source>
</reference>
<protein>
    <recommendedName>
        <fullName evidence="6">L domain-like protein</fullName>
    </recommendedName>
</protein>
<dbReference type="PANTHER" id="PTHR48054:SF94">
    <property type="entry name" value="LEUCINE-RICH REPEAT RECEPTOR-LIKE PROTEIN FASCIATED EAR2"/>
    <property type="match status" value="1"/>
</dbReference>
<keyword evidence="3" id="KW-0732">Signal</keyword>
<dbReference type="Pfam" id="PF00560">
    <property type="entry name" value="LRR_1"/>
    <property type="match status" value="2"/>
</dbReference>